<feature type="compositionally biased region" description="Low complexity" evidence="1">
    <location>
        <begin position="234"/>
        <end position="251"/>
    </location>
</feature>
<dbReference type="AlphaFoldDB" id="S3BNR9"/>
<dbReference type="Proteomes" id="UP000016923">
    <property type="component" value="Unassembled WGS sequence"/>
</dbReference>
<dbReference type="HOGENOM" id="CLU_073903_1_1_1"/>
<dbReference type="VEuPathDB" id="FungiDB:F503_01610"/>
<organism evidence="2 3">
    <name type="scientific">Ophiostoma piceae (strain UAMH 11346)</name>
    <name type="common">Sap stain fungus</name>
    <dbReference type="NCBI Taxonomy" id="1262450"/>
    <lineage>
        <taxon>Eukaryota</taxon>
        <taxon>Fungi</taxon>
        <taxon>Dikarya</taxon>
        <taxon>Ascomycota</taxon>
        <taxon>Pezizomycotina</taxon>
        <taxon>Sordariomycetes</taxon>
        <taxon>Sordariomycetidae</taxon>
        <taxon>Ophiostomatales</taxon>
        <taxon>Ophiostomataceae</taxon>
        <taxon>Ophiostoma</taxon>
    </lineage>
</organism>
<sequence>MSLSGTGVLWINSGVNDEQELAYDDYVQWYEEVHIRDVMNAAAAEPLPSARRYERVPAEGSSEDSTEASAHKSKKHPFLVVYDMPDLAFGSSEAFRQIPMGHPRLPDGGPIGRLATFHARFAREVSSSRGDKKKRGGILISEVFGDESGSQVSGCYVEESRYRQMAGWVRSTAYAIVGERQIGRNPAGGRAGVVERKGDDAVGNTTLILHEMDDEMQRAQRGTETREPGETKATKATKTTETTKATTTTKTGNMSDDIYGMRGEIGDSARGRRIELGVFRLVRTFDGRS</sequence>
<evidence type="ECO:0000313" key="3">
    <source>
        <dbReference type="Proteomes" id="UP000016923"/>
    </source>
</evidence>
<dbReference type="STRING" id="1262450.S3BNR9"/>
<dbReference type="eggNOG" id="ENOG502RQF2">
    <property type="taxonomic scope" value="Eukaryota"/>
</dbReference>
<keyword evidence="3" id="KW-1185">Reference proteome</keyword>
<evidence type="ECO:0000313" key="2">
    <source>
        <dbReference type="EMBL" id="EPE02869.1"/>
    </source>
</evidence>
<feature type="compositionally biased region" description="Basic and acidic residues" evidence="1">
    <location>
        <begin position="218"/>
        <end position="233"/>
    </location>
</feature>
<name>S3BNR9_OPHP1</name>
<proteinExistence type="predicted"/>
<reference evidence="2 3" key="1">
    <citation type="journal article" date="2013" name="BMC Genomics">
        <title>The genome and transcriptome of the pine saprophyte Ophiostoma piceae, and a comparison with the bark beetle-associated pine pathogen Grosmannia clavigera.</title>
        <authorList>
            <person name="Haridas S."/>
            <person name="Wang Y."/>
            <person name="Lim L."/>
            <person name="Massoumi Alamouti S."/>
            <person name="Jackman S."/>
            <person name="Docking R."/>
            <person name="Robertson G."/>
            <person name="Birol I."/>
            <person name="Bohlmann J."/>
            <person name="Breuil C."/>
        </authorList>
    </citation>
    <scope>NUCLEOTIDE SEQUENCE [LARGE SCALE GENOMIC DNA]</scope>
    <source>
        <strain evidence="2 3">UAMH 11346</strain>
    </source>
</reference>
<gene>
    <name evidence="2" type="ORF">F503_01610</name>
</gene>
<feature type="region of interest" description="Disordered" evidence="1">
    <location>
        <begin position="218"/>
        <end position="255"/>
    </location>
</feature>
<accession>S3BNR9</accession>
<evidence type="ECO:0000256" key="1">
    <source>
        <dbReference type="SAM" id="MobiDB-lite"/>
    </source>
</evidence>
<protein>
    <submittedName>
        <fullName evidence="2">Aldehyde dehydrogenase</fullName>
    </submittedName>
</protein>
<dbReference type="OrthoDB" id="2851338at2759"/>
<dbReference type="EMBL" id="KE148173">
    <property type="protein sequence ID" value="EPE02869.1"/>
    <property type="molecule type" value="Genomic_DNA"/>
</dbReference>